<dbReference type="PANTHER" id="PTHR43197">
    <property type="entry name" value="UTP--GLUCOSE-1-PHOSPHATE URIDYLYLTRANSFERASE"/>
    <property type="match status" value="1"/>
</dbReference>
<dbReference type="STRING" id="164348.BFF78_35115"/>
<sequence>MVRMIAPHSTTTPASSRTVRKAVVPAAGLGTRFLPATKATPKEMLPVVDKPAIQYVVEEAAAAGLDDILMVTGRHKRAIEDHFDQAFELEQALAAKGDTVRLDAVRDPARLADIHHIRQGDPLGLGHAVLCARHHVGDQPFAVLLGDDLIDPRETLLSRMLGVRERHAGSVVALMEVDPAQIHLYGCAAVEPAGEDGVVRVTGLVEKPARRTAPSRYAVIGRYVLDPAVFDVLERTPPGRGGEIQLTDALQALATDGTVHGVVFDGLRYDTGDKADYLRTVVRLACARPDLGPEFSRWLREFVAGLEEGATGGRDGRRAA</sequence>
<dbReference type="EMBL" id="VFNX01000001">
    <property type="protein sequence ID" value="TQL00596.1"/>
    <property type="molecule type" value="Genomic_DNA"/>
</dbReference>
<dbReference type="InterPro" id="IPR029044">
    <property type="entry name" value="Nucleotide-diphossugar_trans"/>
</dbReference>
<keyword evidence="4 6" id="KW-0548">Nucleotidyltransferase</keyword>
<evidence type="ECO:0000256" key="4">
    <source>
        <dbReference type="ARBA" id="ARBA00022695"/>
    </source>
</evidence>
<gene>
    <name evidence="8" type="ORF">FB563_5699</name>
</gene>
<dbReference type="CDD" id="cd02541">
    <property type="entry name" value="UGPase_prokaryotic"/>
    <property type="match status" value="1"/>
</dbReference>
<protein>
    <recommendedName>
        <fullName evidence="2 6">UTP--glucose-1-phosphate uridylyltransferase</fullName>
        <ecNumber evidence="2 6">2.7.7.9</ecNumber>
    </recommendedName>
    <alternativeName>
        <fullName evidence="6">UDP-glucose pyrophosphorylase</fullName>
    </alternativeName>
</protein>
<proteinExistence type="inferred from homology"/>
<evidence type="ECO:0000256" key="5">
    <source>
        <dbReference type="ARBA" id="ARBA00048128"/>
    </source>
</evidence>
<dbReference type="NCBIfam" id="TIGR01099">
    <property type="entry name" value="galU"/>
    <property type="match status" value="1"/>
</dbReference>
<comment type="caution">
    <text evidence="8">The sequence shown here is derived from an EMBL/GenBank/DDBJ whole genome shotgun (WGS) entry which is preliminary data.</text>
</comment>
<evidence type="ECO:0000256" key="3">
    <source>
        <dbReference type="ARBA" id="ARBA00022679"/>
    </source>
</evidence>
<feature type="domain" description="Nucleotidyl transferase" evidence="7">
    <location>
        <begin position="21"/>
        <end position="280"/>
    </location>
</feature>
<dbReference type="PANTHER" id="PTHR43197:SF1">
    <property type="entry name" value="UTP--GLUCOSE-1-PHOSPHATE URIDYLYLTRANSFERASE"/>
    <property type="match status" value="1"/>
</dbReference>
<dbReference type="AlphaFoldDB" id="A0A542UNG4"/>
<organism evidence="8 9">
    <name type="scientific">Streptomyces puniciscabiei</name>
    <dbReference type="NCBI Taxonomy" id="164348"/>
    <lineage>
        <taxon>Bacteria</taxon>
        <taxon>Bacillati</taxon>
        <taxon>Actinomycetota</taxon>
        <taxon>Actinomycetes</taxon>
        <taxon>Kitasatosporales</taxon>
        <taxon>Streptomycetaceae</taxon>
        <taxon>Streptomyces</taxon>
    </lineage>
</organism>
<dbReference type="Proteomes" id="UP000318103">
    <property type="component" value="Unassembled WGS sequence"/>
</dbReference>
<accession>A0A542UNG4</accession>
<dbReference type="Pfam" id="PF00483">
    <property type="entry name" value="NTP_transferase"/>
    <property type="match status" value="1"/>
</dbReference>
<comment type="catalytic activity">
    <reaction evidence="5 6">
        <text>alpha-D-glucose 1-phosphate + UTP + H(+) = UDP-alpha-D-glucose + diphosphate</text>
        <dbReference type="Rhea" id="RHEA:19889"/>
        <dbReference type="ChEBI" id="CHEBI:15378"/>
        <dbReference type="ChEBI" id="CHEBI:33019"/>
        <dbReference type="ChEBI" id="CHEBI:46398"/>
        <dbReference type="ChEBI" id="CHEBI:58601"/>
        <dbReference type="ChEBI" id="CHEBI:58885"/>
        <dbReference type="EC" id="2.7.7.9"/>
    </reaction>
</comment>
<evidence type="ECO:0000256" key="6">
    <source>
        <dbReference type="RuleBase" id="RU361259"/>
    </source>
</evidence>
<dbReference type="SUPFAM" id="SSF53448">
    <property type="entry name" value="Nucleotide-diphospho-sugar transferases"/>
    <property type="match status" value="1"/>
</dbReference>
<dbReference type="InterPro" id="IPR005771">
    <property type="entry name" value="GalU_uridylyltTrfase_bac/arc"/>
</dbReference>
<dbReference type="EC" id="2.7.7.9" evidence="2 6"/>
<dbReference type="GO" id="GO:0006011">
    <property type="term" value="P:UDP-alpha-D-glucose metabolic process"/>
    <property type="evidence" value="ECO:0007669"/>
    <property type="project" value="InterPro"/>
</dbReference>
<dbReference type="InterPro" id="IPR005835">
    <property type="entry name" value="NTP_transferase_dom"/>
</dbReference>
<evidence type="ECO:0000259" key="7">
    <source>
        <dbReference type="Pfam" id="PF00483"/>
    </source>
</evidence>
<evidence type="ECO:0000256" key="1">
    <source>
        <dbReference type="ARBA" id="ARBA00006890"/>
    </source>
</evidence>
<comment type="similarity">
    <text evidence="1 6">Belongs to the UDPGP type 2 family.</text>
</comment>
<keyword evidence="3 6" id="KW-0808">Transferase</keyword>
<evidence type="ECO:0000313" key="9">
    <source>
        <dbReference type="Proteomes" id="UP000318103"/>
    </source>
</evidence>
<evidence type="ECO:0000256" key="2">
    <source>
        <dbReference type="ARBA" id="ARBA00012415"/>
    </source>
</evidence>
<dbReference type="Gene3D" id="3.90.550.10">
    <property type="entry name" value="Spore Coat Polysaccharide Biosynthesis Protein SpsA, Chain A"/>
    <property type="match status" value="1"/>
</dbReference>
<keyword evidence="9" id="KW-1185">Reference proteome</keyword>
<name>A0A542UNG4_9ACTN</name>
<dbReference type="GO" id="GO:0003983">
    <property type="term" value="F:UTP:glucose-1-phosphate uridylyltransferase activity"/>
    <property type="evidence" value="ECO:0007669"/>
    <property type="project" value="UniProtKB-EC"/>
</dbReference>
<evidence type="ECO:0000313" key="8">
    <source>
        <dbReference type="EMBL" id="TQL00596.1"/>
    </source>
</evidence>
<reference evidence="8 9" key="1">
    <citation type="submission" date="2019-06" db="EMBL/GenBank/DDBJ databases">
        <title>Sequencing the genomes of 1000 actinobacteria strains.</title>
        <authorList>
            <person name="Klenk H.-P."/>
        </authorList>
    </citation>
    <scope>NUCLEOTIDE SEQUENCE [LARGE SCALE GENOMIC DNA]</scope>
    <source>
        <strain evidence="8 9">DSM 41929</strain>
    </source>
</reference>